<gene>
    <name evidence="2" type="ORF">GCM10023196_012790</name>
</gene>
<name>A0ABP8U4H4_9ACTN</name>
<dbReference type="Proteomes" id="UP001501442">
    <property type="component" value="Unassembled WGS sequence"/>
</dbReference>
<dbReference type="Pfam" id="PF18029">
    <property type="entry name" value="Glyoxalase_6"/>
    <property type="match status" value="1"/>
</dbReference>
<dbReference type="Gene3D" id="3.10.180.10">
    <property type="entry name" value="2,3-Dihydroxybiphenyl 1,2-Dioxygenase, domain 1"/>
    <property type="match status" value="1"/>
</dbReference>
<sequence length="125" mass="13744">MTAIASLAMVNLDCADPRALAEFYHQVLDLPITYSDDACAMIGDGVTNVGFGRVEGYRPPNWPDTDSSKRYHLDLYADDLDEAETRCVKLGAVRPEFQPGGDRWRVLLDPAGHPFCVCLRPGDAS</sequence>
<dbReference type="EMBL" id="BAABHK010000002">
    <property type="protein sequence ID" value="GAA4622073.1"/>
    <property type="molecule type" value="Genomic_DNA"/>
</dbReference>
<feature type="domain" description="VOC" evidence="1">
    <location>
        <begin position="6"/>
        <end position="120"/>
    </location>
</feature>
<protein>
    <submittedName>
        <fullName evidence="2">VOC family protein</fullName>
    </submittedName>
</protein>
<comment type="caution">
    <text evidence="2">The sequence shown here is derived from an EMBL/GenBank/DDBJ whole genome shotgun (WGS) entry which is preliminary data.</text>
</comment>
<dbReference type="InterPro" id="IPR029068">
    <property type="entry name" value="Glyas_Bleomycin-R_OHBP_Dase"/>
</dbReference>
<dbReference type="RefSeq" id="WP_345429703.1">
    <property type="nucleotide sequence ID" value="NZ_BAABHK010000002.1"/>
</dbReference>
<keyword evidence="3" id="KW-1185">Reference proteome</keyword>
<dbReference type="PROSITE" id="PS51819">
    <property type="entry name" value="VOC"/>
    <property type="match status" value="1"/>
</dbReference>
<evidence type="ECO:0000313" key="2">
    <source>
        <dbReference type="EMBL" id="GAA4622073.1"/>
    </source>
</evidence>
<accession>A0ABP8U4H4</accession>
<evidence type="ECO:0000313" key="3">
    <source>
        <dbReference type="Proteomes" id="UP001501442"/>
    </source>
</evidence>
<dbReference type="SUPFAM" id="SSF54593">
    <property type="entry name" value="Glyoxalase/Bleomycin resistance protein/Dihydroxybiphenyl dioxygenase"/>
    <property type="match status" value="1"/>
</dbReference>
<dbReference type="InterPro" id="IPR041581">
    <property type="entry name" value="Glyoxalase_6"/>
</dbReference>
<dbReference type="PANTHER" id="PTHR35908">
    <property type="entry name" value="HYPOTHETICAL FUSION PROTEIN"/>
    <property type="match status" value="1"/>
</dbReference>
<organism evidence="2 3">
    <name type="scientific">Actinoallomurus vinaceus</name>
    <dbReference type="NCBI Taxonomy" id="1080074"/>
    <lineage>
        <taxon>Bacteria</taxon>
        <taxon>Bacillati</taxon>
        <taxon>Actinomycetota</taxon>
        <taxon>Actinomycetes</taxon>
        <taxon>Streptosporangiales</taxon>
        <taxon>Thermomonosporaceae</taxon>
        <taxon>Actinoallomurus</taxon>
    </lineage>
</organism>
<evidence type="ECO:0000259" key="1">
    <source>
        <dbReference type="PROSITE" id="PS51819"/>
    </source>
</evidence>
<reference evidence="3" key="1">
    <citation type="journal article" date="2019" name="Int. J. Syst. Evol. Microbiol.">
        <title>The Global Catalogue of Microorganisms (GCM) 10K type strain sequencing project: providing services to taxonomists for standard genome sequencing and annotation.</title>
        <authorList>
            <consortium name="The Broad Institute Genomics Platform"/>
            <consortium name="The Broad Institute Genome Sequencing Center for Infectious Disease"/>
            <person name="Wu L."/>
            <person name="Ma J."/>
        </authorList>
    </citation>
    <scope>NUCLEOTIDE SEQUENCE [LARGE SCALE GENOMIC DNA]</scope>
    <source>
        <strain evidence="3">JCM 17939</strain>
    </source>
</reference>
<dbReference type="CDD" id="cd06587">
    <property type="entry name" value="VOC"/>
    <property type="match status" value="1"/>
</dbReference>
<dbReference type="InterPro" id="IPR037523">
    <property type="entry name" value="VOC_core"/>
</dbReference>
<proteinExistence type="predicted"/>
<dbReference type="PANTHER" id="PTHR35908:SF1">
    <property type="entry name" value="CONSERVED PROTEIN"/>
    <property type="match status" value="1"/>
</dbReference>